<feature type="transmembrane region" description="Helical" evidence="11">
    <location>
        <begin position="129"/>
        <end position="150"/>
    </location>
</feature>
<feature type="non-terminal residue" evidence="13">
    <location>
        <position position="211"/>
    </location>
</feature>
<keyword evidence="4" id="KW-0934">Plastid</keyword>
<comment type="caution">
    <text evidence="13">The sequence shown here is derived from an EMBL/GenBank/DDBJ whole genome shotgun (WGS) entry which is preliminary data.</text>
</comment>
<dbReference type="PANTHER" id="PTHR31412:SF0">
    <property type="entry name" value="ZINC METALLOPROTEASE EGY1, CHLOROPLASTIC-RELATED"/>
    <property type="match status" value="1"/>
</dbReference>
<evidence type="ECO:0000256" key="8">
    <source>
        <dbReference type="ARBA" id="ARBA00022946"/>
    </source>
</evidence>
<dbReference type="PANTHER" id="PTHR31412">
    <property type="entry name" value="ZINC METALLOPROTEASE EGY1"/>
    <property type="match status" value="1"/>
</dbReference>
<dbReference type="AlphaFoldDB" id="X1AB09"/>
<dbReference type="InterPro" id="IPR008915">
    <property type="entry name" value="Peptidase_M50"/>
</dbReference>
<keyword evidence="9 11" id="KW-1133">Transmembrane helix</keyword>
<dbReference type="Pfam" id="PF02163">
    <property type="entry name" value="Peptidase_M50"/>
    <property type="match status" value="1"/>
</dbReference>
<evidence type="ECO:0000256" key="9">
    <source>
        <dbReference type="ARBA" id="ARBA00022989"/>
    </source>
</evidence>
<dbReference type="GO" id="GO:0006508">
    <property type="term" value="P:proteolysis"/>
    <property type="evidence" value="ECO:0007669"/>
    <property type="project" value="UniProtKB-KW"/>
</dbReference>
<reference evidence="13" key="1">
    <citation type="journal article" date="2014" name="Front. Microbiol.">
        <title>High frequency of phylogenetically diverse reductive dehalogenase-homologous genes in deep subseafloor sedimentary metagenomes.</title>
        <authorList>
            <person name="Kawai M."/>
            <person name="Futagami T."/>
            <person name="Toyoda A."/>
            <person name="Takaki Y."/>
            <person name="Nishi S."/>
            <person name="Hori S."/>
            <person name="Arai W."/>
            <person name="Tsubouchi T."/>
            <person name="Morono Y."/>
            <person name="Uchiyama I."/>
            <person name="Ito T."/>
            <person name="Fujiyama A."/>
            <person name="Inagaki F."/>
            <person name="Takami H."/>
        </authorList>
    </citation>
    <scope>NUCLEOTIDE SEQUENCE</scope>
    <source>
        <strain evidence="13">Expedition CK06-06</strain>
    </source>
</reference>
<evidence type="ECO:0000256" key="3">
    <source>
        <dbReference type="ARBA" id="ARBA00022528"/>
    </source>
</evidence>
<keyword evidence="10 11" id="KW-0472">Membrane</keyword>
<comment type="subcellular location">
    <subcellularLocation>
        <location evidence="1">Membrane</location>
        <topology evidence="1">Multi-pass membrane protein</topology>
    </subcellularLocation>
    <subcellularLocation>
        <location evidence="2">Plastid</location>
        <location evidence="2">Chloroplast</location>
    </subcellularLocation>
</comment>
<evidence type="ECO:0000313" key="13">
    <source>
        <dbReference type="EMBL" id="GAG79645.1"/>
    </source>
</evidence>
<evidence type="ECO:0000256" key="10">
    <source>
        <dbReference type="ARBA" id="ARBA00023136"/>
    </source>
</evidence>
<accession>X1AB09</accession>
<feature type="domain" description="Peptidase M50" evidence="12">
    <location>
        <begin position="132"/>
        <end position="211"/>
    </location>
</feature>
<sequence length="211" mass="23908">MTFDPPATQVYLEAVQDLRNDIVDLFQVADTTLDDPEPGYVRFRGQFLQDPAHCFDELRERFERHGFTPKIEQQNDLPVLIAFPGVILPRESNPNINLLLFLATILSTLIAGASYVATTTNEYFMLWRGWPFSLSIMLILSAHEMGHYIVARHHKVPTTLPYFIPFPIPLTFGTFGAVILLKDRIKNKRALLDVGAAGPWAGMVFAIPIYF</sequence>
<name>X1AB09_9ZZZZ</name>
<dbReference type="InterPro" id="IPR044838">
    <property type="entry name" value="EGY1-like"/>
</dbReference>
<dbReference type="GO" id="GO:0008233">
    <property type="term" value="F:peptidase activity"/>
    <property type="evidence" value="ECO:0007669"/>
    <property type="project" value="UniProtKB-KW"/>
</dbReference>
<dbReference type="GO" id="GO:0016020">
    <property type="term" value="C:membrane"/>
    <property type="evidence" value="ECO:0007669"/>
    <property type="project" value="UniProtKB-SubCell"/>
</dbReference>
<keyword evidence="5" id="KW-0645">Protease</keyword>
<protein>
    <recommendedName>
        <fullName evidence="12">Peptidase M50 domain-containing protein</fullName>
    </recommendedName>
</protein>
<evidence type="ECO:0000256" key="2">
    <source>
        <dbReference type="ARBA" id="ARBA00004229"/>
    </source>
</evidence>
<keyword evidence="6 11" id="KW-0812">Transmembrane</keyword>
<gene>
    <name evidence="13" type="ORF">S01H4_31344</name>
</gene>
<evidence type="ECO:0000256" key="6">
    <source>
        <dbReference type="ARBA" id="ARBA00022692"/>
    </source>
</evidence>
<organism evidence="13">
    <name type="scientific">marine sediment metagenome</name>
    <dbReference type="NCBI Taxonomy" id="412755"/>
    <lineage>
        <taxon>unclassified sequences</taxon>
        <taxon>metagenomes</taxon>
        <taxon>ecological metagenomes</taxon>
    </lineage>
</organism>
<evidence type="ECO:0000256" key="11">
    <source>
        <dbReference type="SAM" id="Phobius"/>
    </source>
</evidence>
<dbReference type="CDD" id="cd06160">
    <property type="entry name" value="S2P-M50_like_2"/>
    <property type="match status" value="1"/>
</dbReference>
<keyword evidence="8" id="KW-0809">Transit peptide</keyword>
<feature type="transmembrane region" description="Helical" evidence="11">
    <location>
        <begin position="162"/>
        <end position="181"/>
    </location>
</feature>
<dbReference type="EMBL" id="BART01016275">
    <property type="protein sequence ID" value="GAG79645.1"/>
    <property type="molecule type" value="Genomic_DNA"/>
</dbReference>
<evidence type="ECO:0000259" key="12">
    <source>
        <dbReference type="Pfam" id="PF02163"/>
    </source>
</evidence>
<feature type="transmembrane region" description="Helical" evidence="11">
    <location>
        <begin position="98"/>
        <end position="117"/>
    </location>
</feature>
<proteinExistence type="predicted"/>
<evidence type="ECO:0000256" key="4">
    <source>
        <dbReference type="ARBA" id="ARBA00022640"/>
    </source>
</evidence>
<keyword evidence="7" id="KW-0378">Hydrolase</keyword>
<evidence type="ECO:0000256" key="7">
    <source>
        <dbReference type="ARBA" id="ARBA00022801"/>
    </source>
</evidence>
<evidence type="ECO:0000256" key="1">
    <source>
        <dbReference type="ARBA" id="ARBA00004141"/>
    </source>
</evidence>
<evidence type="ECO:0000256" key="5">
    <source>
        <dbReference type="ARBA" id="ARBA00022670"/>
    </source>
</evidence>
<dbReference type="GO" id="GO:0009507">
    <property type="term" value="C:chloroplast"/>
    <property type="evidence" value="ECO:0007669"/>
    <property type="project" value="UniProtKB-SubCell"/>
</dbReference>
<keyword evidence="3" id="KW-0150">Chloroplast</keyword>